<comment type="caution">
    <text evidence="5">The sequence shown here is derived from an EMBL/GenBank/DDBJ whole genome shotgun (WGS) entry which is preliminary data.</text>
</comment>
<comment type="similarity">
    <text evidence="1">Belongs to the protein prenyltransferase subunit alpha family.</text>
</comment>
<evidence type="ECO:0000313" key="5">
    <source>
        <dbReference type="EMBL" id="KAJ9180025.1"/>
    </source>
</evidence>
<accession>A0ABQ9MM31</accession>
<reference evidence="5" key="1">
    <citation type="journal article" date="2023" name="Plant Biotechnol. J.">
        <title>Chromosome-level wild Hevea brasiliensis genome provides new tools for genomic-assisted breeding and valuable loci to elevate rubber yield.</title>
        <authorList>
            <person name="Cheng H."/>
            <person name="Song X."/>
            <person name="Hu Y."/>
            <person name="Wu T."/>
            <person name="Yang Q."/>
            <person name="An Z."/>
            <person name="Feng S."/>
            <person name="Deng Z."/>
            <person name="Wu W."/>
            <person name="Zeng X."/>
            <person name="Tu M."/>
            <person name="Wang X."/>
            <person name="Huang H."/>
        </authorList>
    </citation>
    <scope>NUCLEOTIDE SEQUENCE</scope>
    <source>
        <strain evidence="5">MT/VB/25A 57/8</strain>
    </source>
</reference>
<dbReference type="EMBL" id="JARPOI010000005">
    <property type="protein sequence ID" value="KAJ9180025.1"/>
    <property type="molecule type" value="Genomic_DNA"/>
</dbReference>
<evidence type="ECO:0000256" key="4">
    <source>
        <dbReference type="ARBA" id="ARBA00022737"/>
    </source>
</evidence>
<keyword evidence="4" id="KW-0677">Repeat</keyword>
<dbReference type="InterPro" id="IPR002088">
    <property type="entry name" value="Prenyl_trans_a"/>
</dbReference>
<gene>
    <name evidence="5" type="ORF">P3X46_008330</name>
</gene>
<dbReference type="Pfam" id="PF01239">
    <property type="entry name" value="PPTA"/>
    <property type="match status" value="2"/>
</dbReference>
<dbReference type="Proteomes" id="UP001174677">
    <property type="component" value="Chromosome 5"/>
</dbReference>
<evidence type="ECO:0000256" key="2">
    <source>
        <dbReference type="ARBA" id="ARBA00022602"/>
    </source>
</evidence>
<evidence type="ECO:0000256" key="3">
    <source>
        <dbReference type="ARBA" id="ARBA00022679"/>
    </source>
</evidence>
<dbReference type="Gene3D" id="1.25.40.120">
    <property type="entry name" value="Protein prenylyltransferase"/>
    <property type="match status" value="1"/>
</dbReference>
<dbReference type="SUPFAM" id="SSF48439">
    <property type="entry name" value="Protein prenylyltransferase"/>
    <property type="match status" value="1"/>
</dbReference>
<evidence type="ECO:0000313" key="6">
    <source>
        <dbReference type="Proteomes" id="UP001174677"/>
    </source>
</evidence>
<name>A0ABQ9MM31_HEVBR</name>
<organism evidence="5 6">
    <name type="scientific">Hevea brasiliensis</name>
    <name type="common">Para rubber tree</name>
    <name type="synonym">Siphonia brasiliensis</name>
    <dbReference type="NCBI Taxonomy" id="3981"/>
    <lineage>
        <taxon>Eukaryota</taxon>
        <taxon>Viridiplantae</taxon>
        <taxon>Streptophyta</taxon>
        <taxon>Embryophyta</taxon>
        <taxon>Tracheophyta</taxon>
        <taxon>Spermatophyta</taxon>
        <taxon>Magnoliopsida</taxon>
        <taxon>eudicotyledons</taxon>
        <taxon>Gunneridae</taxon>
        <taxon>Pentapetalae</taxon>
        <taxon>rosids</taxon>
        <taxon>fabids</taxon>
        <taxon>Malpighiales</taxon>
        <taxon>Euphorbiaceae</taxon>
        <taxon>Crotonoideae</taxon>
        <taxon>Micrandreae</taxon>
        <taxon>Hevea</taxon>
    </lineage>
</organism>
<evidence type="ECO:0000256" key="1">
    <source>
        <dbReference type="ARBA" id="ARBA00006734"/>
    </source>
</evidence>
<dbReference type="PANTHER" id="PTHR11129:SF10">
    <property type="entry name" value="PROTEIN PRENYLYLTRANSFERASE SUPERFAMILY PROTEIN"/>
    <property type="match status" value="1"/>
</dbReference>
<protein>
    <submittedName>
        <fullName evidence="5">Uncharacterized protein</fullName>
    </submittedName>
</protein>
<keyword evidence="2" id="KW-0637">Prenyltransferase</keyword>
<dbReference type="PROSITE" id="PS51147">
    <property type="entry name" value="PFTA"/>
    <property type="match status" value="1"/>
</dbReference>
<sequence>MSEGDSISKGNDFDLLNQFELILDSDPLIDEVGFIHPSQFAILNREAEGNEQQSKDGILSSDNSLDHEDLSFWKRDHKLGISLHALLPLYKAARDAFTDAIRQYKRVEILAGASGDETDSPRSSSIESEVMKHSKALLLLSCDFGTAWNSRKLILSKKRHTSLFSDELLFSSLVLSYSPKSEQAWCHRRWVIKMIAGKCSAMQEIVGKESELVEKIAERFKMNYRAWNHRCWLVCYMTREQVLHELNRSRKWAGLHVADNSCFHYRTRLMLRILEESCHKQEDEFSDHNVEIYQIWKEELHWNEDLIKYYVGREALWLYRRFLSLYWIRNFATTVGDVTHQSKHTSCIVDDVNIFLDNELRLVNSCSTIPDNKFEDFQAQSIHAATYILWLTKQIPKSQETELKKKLNAGRLKTMLTEACPDRSLLWSNCLAGSI</sequence>
<dbReference type="PANTHER" id="PTHR11129">
    <property type="entry name" value="PROTEIN FARNESYLTRANSFERASE ALPHA SUBUNIT/RAB GERANYLGERANYL TRANSFERASE ALPHA SUBUNIT"/>
    <property type="match status" value="1"/>
</dbReference>
<keyword evidence="3" id="KW-0808">Transferase</keyword>
<keyword evidence="6" id="KW-1185">Reference proteome</keyword>
<proteinExistence type="inferred from homology"/>